<proteinExistence type="predicted"/>
<comment type="caution">
    <text evidence="2">The sequence shown here is derived from an EMBL/GenBank/DDBJ whole genome shotgun (WGS) entry which is preliminary data.</text>
</comment>
<protein>
    <submittedName>
        <fullName evidence="2">Uncharacterized protein</fullName>
    </submittedName>
</protein>
<evidence type="ECO:0000256" key="1">
    <source>
        <dbReference type="SAM" id="MobiDB-lite"/>
    </source>
</evidence>
<name>A0AAD8IRH2_9APIA</name>
<feature type="region of interest" description="Disordered" evidence="1">
    <location>
        <begin position="49"/>
        <end position="80"/>
    </location>
</feature>
<evidence type="ECO:0000313" key="2">
    <source>
        <dbReference type="EMBL" id="KAK1389112.1"/>
    </source>
</evidence>
<reference evidence="2" key="2">
    <citation type="submission" date="2023-05" db="EMBL/GenBank/DDBJ databases">
        <authorList>
            <person name="Schelkunov M.I."/>
        </authorList>
    </citation>
    <scope>NUCLEOTIDE SEQUENCE</scope>
    <source>
        <strain evidence="2">Hsosn_3</strain>
        <tissue evidence="2">Leaf</tissue>
    </source>
</reference>
<keyword evidence="3" id="KW-1185">Reference proteome</keyword>
<dbReference type="Proteomes" id="UP001237642">
    <property type="component" value="Unassembled WGS sequence"/>
</dbReference>
<organism evidence="2 3">
    <name type="scientific">Heracleum sosnowskyi</name>
    <dbReference type="NCBI Taxonomy" id="360622"/>
    <lineage>
        <taxon>Eukaryota</taxon>
        <taxon>Viridiplantae</taxon>
        <taxon>Streptophyta</taxon>
        <taxon>Embryophyta</taxon>
        <taxon>Tracheophyta</taxon>
        <taxon>Spermatophyta</taxon>
        <taxon>Magnoliopsida</taxon>
        <taxon>eudicotyledons</taxon>
        <taxon>Gunneridae</taxon>
        <taxon>Pentapetalae</taxon>
        <taxon>asterids</taxon>
        <taxon>campanulids</taxon>
        <taxon>Apiales</taxon>
        <taxon>Apiaceae</taxon>
        <taxon>Apioideae</taxon>
        <taxon>apioid superclade</taxon>
        <taxon>Tordylieae</taxon>
        <taxon>Tordyliinae</taxon>
        <taxon>Heracleum</taxon>
    </lineage>
</organism>
<dbReference type="AlphaFoldDB" id="A0AAD8IRH2"/>
<gene>
    <name evidence="2" type="ORF">POM88_017290</name>
</gene>
<evidence type="ECO:0000313" key="3">
    <source>
        <dbReference type="Proteomes" id="UP001237642"/>
    </source>
</evidence>
<accession>A0AAD8IRH2</accession>
<sequence>MIELLEYIHSTQGRKDMEDYNEEMSLPSFSLGIDIPVLDICKEINKEHGDVDAEPDGNNFVTPAPKTKEERTRRGARPGVAYRSPYRQKVQLDRLRTMYTNAILTSNMNEKREFVLKESKLFYNKIAGQGLLKVVIAGSSRKAKSRKTEESVYFPDLLSTTESN</sequence>
<reference evidence="2" key="1">
    <citation type="submission" date="2023-02" db="EMBL/GenBank/DDBJ databases">
        <title>Genome of toxic invasive species Heracleum sosnowskyi carries increased number of genes despite the absence of recent whole-genome duplications.</title>
        <authorList>
            <person name="Schelkunov M."/>
            <person name="Shtratnikova V."/>
            <person name="Makarenko M."/>
            <person name="Klepikova A."/>
            <person name="Omelchenko D."/>
            <person name="Novikova G."/>
            <person name="Obukhova E."/>
            <person name="Bogdanov V."/>
            <person name="Penin A."/>
            <person name="Logacheva M."/>
        </authorList>
    </citation>
    <scope>NUCLEOTIDE SEQUENCE</scope>
    <source>
        <strain evidence="2">Hsosn_3</strain>
        <tissue evidence="2">Leaf</tissue>
    </source>
</reference>
<dbReference type="EMBL" id="JAUIZM010000004">
    <property type="protein sequence ID" value="KAK1389112.1"/>
    <property type="molecule type" value="Genomic_DNA"/>
</dbReference>